<dbReference type="EMBL" id="AP027734">
    <property type="protein sequence ID" value="BDZ55735.1"/>
    <property type="molecule type" value="Genomic_DNA"/>
</dbReference>
<proteinExistence type="predicted"/>
<name>A0ABM8H4K4_9MICO</name>
<evidence type="ECO:0000313" key="2">
    <source>
        <dbReference type="EMBL" id="BDZ55735.1"/>
    </source>
</evidence>
<accession>A0ABM8H4K4</accession>
<feature type="region of interest" description="Disordered" evidence="1">
    <location>
        <begin position="145"/>
        <end position="191"/>
    </location>
</feature>
<keyword evidence="3" id="KW-1185">Reference proteome</keyword>
<evidence type="ECO:0000256" key="1">
    <source>
        <dbReference type="SAM" id="MobiDB-lite"/>
    </source>
</evidence>
<dbReference type="Gene3D" id="3.40.50.300">
    <property type="entry name" value="P-loop containing nucleotide triphosphate hydrolases"/>
    <property type="match status" value="1"/>
</dbReference>
<dbReference type="InterPro" id="IPR027417">
    <property type="entry name" value="P-loop_NTPase"/>
</dbReference>
<evidence type="ECO:0008006" key="4">
    <source>
        <dbReference type="Google" id="ProtNLM"/>
    </source>
</evidence>
<reference evidence="3" key="1">
    <citation type="journal article" date="2019" name="Int. J. Syst. Evol. Microbiol.">
        <title>The Global Catalogue of Microorganisms (GCM) 10K type strain sequencing project: providing services to taxonomists for standard genome sequencing and annotation.</title>
        <authorList>
            <consortium name="The Broad Institute Genomics Platform"/>
            <consortium name="The Broad Institute Genome Sequencing Center for Infectious Disease"/>
            <person name="Wu L."/>
            <person name="Ma J."/>
        </authorList>
    </citation>
    <scope>NUCLEOTIDE SEQUENCE [LARGE SCALE GENOMIC DNA]</scope>
    <source>
        <strain evidence="3">NBRC 109019</strain>
    </source>
</reference>
<sequence>MVKTLPGTGGTQTIVNAIGALVANDRRVLVVGARRASLDGIAHRLEQVRLGGLAVGTERLRRDLIASITRNEKVEQPRIADVDDALVRLRRVLLDYRHALTRKDPELGVSVLDALTALAGLASMPTPPDTTARLDRSSLVALATGRRPWPPTSCVPRRSASSGSVLATRPGTVPTSRPRRPRRPRTPSPAG</sequence>
<evidence type="ECO:0000313" key="3">
    <source>
        <dbReference type="Proteomes" id="UP001321477"/>
    </source>
</evidence>
<gene>
    <name evidence="2" type="ORF">GCM10025870_28080</name>
</gene>
<organism evidence="2 3">
    <name type="scientific">Agromyces marinus</name>
    <dbReference type="NCBI Taxonomy" id="1389020"/>
    <lineage>
        <taxon>Bacteria</taxon>
        <taxon>Bacillati</taxon>
        <taxon>Actinomycetota</taxon>
        <taxon>Actinomycetes</taxon>
        <taxon>Micrococcales</taxon>
        <taxon>Microbacteriaceae</taxon>
        <taxon>Agromyces</taxon>
    </lineage>
</organism>
<dbReference type="SUPFAM" id="SSF52540">
    <property type="entry name" value="P-loop containing nucleoside triphosphate hydrolases"/>
    <property type="match status" value="1"/>
</dbReference>
<dbReference type="Proteomes" id="UP001321477">
    <property type="component" value="Chromosome"/>
</dbReference>
<protein>
    <recommendedName>
        <fullName evidence="4">AAA domain-containing protein</fullName>
    </recommendedName>
</protein>